<dbReference type="GO" id="GO:0003676">
    <property type="term" value="F:nucleic acid binding"/>
    <property type="evidence" value="ECO:0007669"/>
    <property type="project" value="InterPro"/>
</dbReference>
<keyword evidence="1" id="KW-0507">mRNA processing</keyword>
<proteinExistence type="predicted"/>
<dbReference type="SUPFAM" id="SSF57756">
    <property type="entry name" value="Retrovirus zinc finger-like domains"/>
    <property type="match status" value="1"/>
</dbReference>
<reference evidence="4 5" key="1">
    <citation type="submission" date="2019-05" db="EMBL/GenBank/DDBJ databases">
        <title>Emergence of the Ug99 lineage of the wheat stem rust pathogen through somatic hybridization.</title>
        <authorList>
            <person name="Li F."/>
            <person name="Upadhyaya N.M."/>
            <person name="Sperschneider J."/>
            <person name="Matny O."/>
            <person name="Nguyen-Phuc H."/>
            <person name="Mago R."/>
            <person name="Raley C."/>
            <person name="Miller M.E."/>
            <person name="Silverstein K.A.T."/>
            <person name="Henningsen E."/>
            <person name="Hirsch C.D."/>
            <person name="Visser B."/>
            <person name="Pretorius Z.A."/>
            <person name="Steffenson B.J."/>
            <person name="Schwessinger B."/>
            <person name="Dodds P.N."/>
            <person name="Figueroa M."/>
        </authorList>
    </citation>
    <scope>NUCLEOTIDE SEQUENCE [LARGE SCALE GENOMIC DNA]</scope>
    <source>
        <strain evidence="4">21-0</strain>
    </source>
</reference>
<keyword evidence="2" id="KW-0479">Metal-binding</keyword>
<gene>
    <name evidence="4" type="ORF">PGT21_017644</name>
</gene>
<organism evidence="4 5">
    <name type="scientific">Puccinia graminis f. sp. tritici</name>
    <dbReference type="NCBI Taxonomy" id="56615"/>
    <lineage>
        <taxon>Eukaryota</taxon>
        <taxon>Fungi</taxon>
        <taxon>Dikarya</taxon>
        <taxon>Basidiomycota</taxon>
        <taxon>Pucciniomycotina</taxon>
        <taxon>Pucciniomycetes</taxon>
        <taxon>Pucciniales</taxon>
        <taxon>Pucciniaceae</taxon>
        <taxon>Puccinia</taxon>
    </lineage>
</organism>
<feature type="domain" description="CCHC-type" evidence="3">
    <location>
        <begin position="83"/>
        <end position="96"/>
    </location>
</feature>
<evidence type="ECO:0000259" key="3">
    <source>
        <dbReference type="PROSITE" id="PS50158"/>
    </source>
</evidence>
<evidence type="ECO:0000256" key="2">
    <source>
        <dbReference type="PROSITE-ProRule" id="PRU00047"/>
    </source>
</evidence>
<dbReference type="EMBL" id="VSWC01000106">
    <property type="protein sequence ID" value="KAA1085728.1"/>
    <property type="molecule type" value="Genomic_DNA"/>
</dbReference>
<accession>A0A5B0NCM8</accession>
<comment type="caution">
    <text evidence="4">The sequence shown here is derived from an EMBL/GenBank/DDBJ whole genome shotgun (WGS) entry which is preliminary data.</text>
</comment>
<dbReference type="InterPro" id="IPR001878">
    <property type="entry name" value="Znf_CCHC"/>
</dbReference>
<keyword evidence="5" id="KW-1185">Reference proteome</keyword>
<protein>
    <recommendedName>
        <fullName evidence="3">CCHC-type domain-containing protein</fullName>
    </recommendedName>
</protein>
<keyword evidence="2" id="KW-0862">Zinc</keyword>
<dbReference type="PROSITE" id="PS50158">
    <property type="entry name" value="ZF_CCHC"/>
    <property type="match status" value="1"/>
</dbReference>
<evidence type="ECO:0000256" key="1">
    <source>
        <dbReference type="ARBA" id="ARBA00022664"/>
    </source>
</evidence>
<evidence type="ECO:0000313" key="4">
    <source>
        <dbReference type="EMBL" id="KAA1085728.1"/>
    </source>
</evidence>
<dbReference type="GO" id="GO:0008270">
    <property type="term" value="F:zinc ion binding"/>
    <property type="evidence" value="ECO:0007669"/>
    <property type="project" value="UniProtKB-KW"/>
</dbReference>
<keyword evidence="2" id="KW-0863">Zinc-finger</keyword>
<dbReference type="GO" id="GO:0006397">
    <property type="term" value="P:mRNA processing"/>
    <property type="evidence" value="ECO:0007669"/>
    <property type="project" value="UniProtKB-KW"/>
</dbReference>
<evidence type="ECO:0000313" key="5">
    <source>
        <dbReference type="Proteomes" id="UP000324748"/>
    </source>
</evidence>
<sequence length="120" mass="13215">MHLQEAFWNARHNPNKVIGLWIDRLVGGLDPSWSNVCNSIVYTATEMSLDDIIGALEAHKVSLNITKTNNVVAAAATPKRFGCSHCGKHGHRSSNCYQLKNKGKAKAGAVTMLQIRIFQQ</sequence>
<dbReference type="AlphaFoldDB" id="A0A5B0NCM8"/>
<name>A0A5B0NCM8_PUCGR</name>
<dbReference type="InterPro" id="IPR036875">
    <property type="entry name" value="Znf_CCHC_sf"/>
</dbReference>
<dbReference type="OrthoDB" id="2508351at2759"/>
<dbReference type="Proteomes" id="UP000324748">
    <property type="component" value="Unassembled WGS sequence"/>
</dbReference>